<dbReference type="PANTHER" id="PTHR13191:SF0">
    <property type="entry name" value="RIBOSOMAL RNA-PROCESSING PROTEIN 7 HOMOLOG A-RELATED"/>
    <property type="match status" value="1"/>
</dbReference>
<feature type="compositionally biased region" description="Basic residues" evidence="4">
    <location>
        <begin position="205"/>
        <end position="214"/>
    </location>
</feature>
<dbReference type="EMBL" id="SEYY01004268">
    <property type="protein sequence ID" value="KAB7503866.1"/>
    <property type="molecule type" value="Genomic_DNA"/>
</dbReference>
<dbReference type="GO" id="GO:0006364">
    <property type="term" value="P:rRNA processing"/>
    <property type="evidence" value="ECO:0007669"/>
    <property type="project" value="TreeGrafter"/>
</dbReference>
<dbReference type="PANTHER" id="PTHR13191">
    <property type="entry name" value="RIBOSOMAL RNA PROCESSING PROTEIN 7-RELATED"/>
    <property type="match status" value="1"/>
</dbReference>
<name>A0A5N5TB72_9CRUS</name>
<dbReference type="InterPro" id="IPR012677">
    <property type="entry name" value="Nucleotide-bd_a/b_plait_sf"/>
</dbReference>
<comment type="similarity">
    <text evidence="1">Belongs to the RRP7 family.</text>
</comment>
<evidence type="ECO:0000256" key="1">
    <source>
        <dbReference type="ARBA" id="ARBA00006110"/>
    </source>
</evidence>
<dbReference type="GO" id="GO:0032545">
    <property type="term" value="C:CURI complex"/>
    <property type="evidence" value="ECO:0007669"/>
    <property type="project" value="TreeGrafter"/>
</dbReference>
<feature type="region of interest" description="Disordered" evidence="4">
    <location>
        <begin position="166"/>
        <end position="216"/>
    </location>
</feature>
<dbReference type="GO" id="GO:0000028">
    <property type="term" value="P:ribosomal small subunit assembly"/>
    <property type="evidence" value="ECO:0007669"/>
    <property type="project" value="TreeGrafter"/>
</dbReference>
<evidence type="ECO:0000259" key="5">
    <source>
        <dbReference type="PROSITE" id="PS50102"/>
    </source>
</evidence>
<comment type="caution">
    <text evidence="6">The sequence shown here is derived from an EMBL/GenBank/DDBJ whole genome shotgun (WGS) entry which is preliminary data.</text>
</comment>
<dbReference type="Gene3D" id="3.30.70.330">
    <property type="match status" value="1"/>
</dbReference>
<evidence type="ECO:0000256" key="2">
    <source>
        <dbReference type="ARBA" id="ARBA00022884"/>
    </source>
</evidence>
<accession>A0A5N5TB72</accession>
<organism evidence="6 7">
    <name type="scientific">Armadillidium nasatum</name>
    <dbReference type="NCBI Taxonomy" id="96803"/>
    <lineage>
        <taxon>Eukaryota</taxon>
        <taxon>Metazoa</taxon>
        <taxon>Ecdysozoa</taxon>
        <taxon>Arthropoda</taxon>
        <taxon>Crustacea</taxon>
        <taxon>Multicrustacea</taxon>
        <taxon>Malacostraca</taxon>
        <taxon>Eumalacostraca</taxon>
        <taxon>Peracarida</taxon>
        <taxon>Isopoda</taxon>
        <taxon>Oniscidea</taxon>
        <taxon>Crinocheta</taxon>
        <taxon>Armadillidiidae</taxon>
        <taxon>Armadillidium</taxon>
    </lineage>
</organism>
<dbReference type="GO" id="GO:0034456">
    <property type="term" value="C:UTP-C complex"/>
    <property type="evidence" value="ECO:0007669"/>
    <property type="project" value="TreeGrafter"/>
</dbReference>
<dbReference type="Pfam" id="PF00076">
    <property type="entry name" value="RRM_1"/>
    <property type="match status" value="1"/>
</dbReference>
<proteinExistence type="inferred from homology"/>
<dbReference type="Pfam" id="PF12923">
    <property type="entry name" value="RRP7"/>
    <property type="match status" value="1"/>
</dbReference>
<dbReference type="SUPFAM" id="SSF54928">
    <property type="entry name" value="RNA-binding domain, RBD"/>
    <property type="match status" value="1"/>
</dbReference>
<dbReference type="OrthoDB" id="5390at2759"/>
<dbReference type="PROSITE" id="PS50102">
    <property type="entry name" value="RRM"/>
    <property type="match status" value="1"/>
</dbReference>
<feature type="domain" description="RRM" evidence="5">
    <location>
        <begin position="42"/>
        <end position="168"/>
    </location>
</feature>
<protein>
    <submittedName>
        <fullName evidence="6">Ribosomal RNA-processing protein 7-like protein A</fullName>
    </submittedName>
</protein>
<dbReference type="InterPro" id="IPR000504">
    <property type="entry name" value="RRM_dom"/>
</dbReference>
<dbReference type="Gene3D" id="6.10.250.1770">
    <property type="match status" value="1"/>
</dbReference>
<evidence type="ECO:0000313" key="6">
    <source>
        <dbReference type="EMBL" id="KAB7503866.1"/>
    </source>
</evidence>
<keyword evidence="7" id="KW-1185">Reference proteome</keyword>
<keyword evidence="2 3" id="KW-0694">RNA-binding</keyword>
<dbReference type="Proteomes" id="UP000326759">
    <property type="component" value="Unassembled WGS sequence"/>
</dbReference>
<dbReference type="InterPro" id="IPR024326">
    <property type="entry name" value="RRP7_C"/>
</dbReference>
<sequence length="258" mass="30320">MATIEDFKVVKLKFSEESSIHSHIFWKPHIVRDPDPRKPSEKTLFILNLPSYITEQSLKNALSNFGKIREIFFHKKPTTKVVARSQFPLLNPDDPVKGYKVGYVVFDNAKSLKTAMSFPSENTLIASSTESPIIAGIKKYYNEYNNQFVSPEDLHKEAEEVMKDYEERKEREKAMASNEPDEDGWVTVNRKKRPAPTKESNNKNGPKRKRRKKLKLENFYAFQQKETNMKHLDEKRKKFEEDGKRMMMLRKSRKFKPL</sequence>
<reference evidence="6 7" key="1">
    <citation type="journal article" date="2019" name="PLoS Biol.">
        <title>Sex chromosomes control vertical transmission of feminizing Wolbachia symbionts in an isopod.</title>
        <authorList>
            <person name="Becking T."/>
            <person name="Chebbi M.A."/>
            <person name="Giraud I."/>
            <person name="Moumen B."/>
            <person name="Laverre T."/>
            <person name="Caubet Y."/>
            <person name="Peccoud J."/>
            <person name="Gilbert C."/>
            <person name="Cordaux R."/>
        </authorList>
    </citation>
    <scope>NUCLEOTIDE SEQUENCE [LARGE SCALE GENOMIC DNA]</scope>
    <source>
        <strain evidence="6">ANa2</strain>
        <tissue evidence="6">Whole body excluding digestive tract and cuticle</tissue>
    </source>
</reference>
<dbReference type="AlphaFoldDB" id="A0A5N5TB72"/>
<evidence type="ECO:0000256" key="3">
    <source>
        <dbReference type="PROSITE-ProRule" id="PRU00176"/>
    </source>
</evidence>
<dbReference type="GO" id="GO:0003723">
    <property type="term" value="F:RNA binding"/>
    <property type="evidence" value="ECO:0007669"/>
    <property type="project" value="UniProtKB-UniRule"/>
</dbReference>
<evidence type="ECO:0000256" key="4">
    <source>
        <dbReference type="SAM" id="MobiDB-lite"/>
    </source>
</evidence>
<dbReference type="InterPro" id="IPR040446">
    <property type="entry name" value="RRP7"/>
</dbReference>
<evidence type="ECO:0000313" key="7">
    <source>
        <dbReference type="Proteomes" id="UP000326759"/>
    </source>
</evidence>
<gene>
    <name evidence="6" type="primary">Rrp7a</name>
    <name evidence="6" type="ORF">Anas_08194</name>
</gene>
<dbReference type="InterPro" id="IPR035979">
    <property type="entry name" value="RBD_domain_sf"/>
</dbReference>